<dbReference type="Pfam" id="PF13432">
    <property type="entry name" value="TPR_16"/>
    <property type="match status" value="2"/>
</dbReference>
<gene>
    <name evidence="4" type="ORF">GGR88_001118</name>
</gene>
<evidence type="ECO:0000313" key="5">
    <source>
        <dbReference type="Proteomes" id="UP000734218"/>
    </source>
</evidence>
<evidence type="ECO:0000256" key="2">
    <source>
        <dbReference type="ARBA" id="ARBA00022803"/>
    </source>
</evidence>
<feature type="chain" id="PRO_5047465257" evidence="3">
    <location>
        <begin position="22"/>
        <end position="474"/>
    </location>
</feature>
<dbReference type="InterPro" id="IPR011990">
    <property type="entry name" value="TPR-like_helical_dom_sf"/>
</dbReference>
<keyword evidence="1" id="KW-0677">Repeat</keyword>
<evidence type="ECO:0000256" key="1">
    <source>
        <dbReference type="ARBA" id="ARBA00022737"/>
    </source>
</evidence>
<evidence type="ECO:0000256" key="3">
    <source>
        <dbReference type="SAM" id="SignalP"/>
    </source>
</evidence>
<reference evidence="4 5" key="1">
    <citation type="submission" date="2020-03" db="EMBL/GenBank/DDBJ databases">
        <title>Genomic Encyclopedia of Type Strains, Phase IV (KMG-IV): sequencing the most valuable type-strain genomes for metagenomic binning, comparative biology and taxonomic classification.</title>
        <authorList>
            <person name="Goeker M."/>
        </authorList>
    </citation>
    <scope>NUCLEOTIDE SEQUENCE [LARGE SCALE GENOMIC DNA]</scope>
    <source>
        <strain evidence="4 5">DSM 27651</strain>
    </source>
</reference>
<evidence type="ECO:0000313" key="4">
    <source>
        <dbReference type="EMBL" id="NJC33644.1"/>
    </source>
</evidence>
<sequence>MAGARMLAVAAVLASASPAHAGTTTADPLSDYVRTRLAAAGGDSARAVSGYSEALALRPDDVGLALRAYDEALLSGDWNLTLRAARRLQALAAAPAEIPVLFMTDALDRGDPATAATRIADLSAGALDFLAPSLRAWLAVWTGEVPALDAAPAGAALAKSYLDGEASALTTAAARRRGRVEAADAGIARLLVRFARDARSLDAPIDLPVLRAAMRLDPESADAAVLLAVRLDEAGRTDAAVAGLADLDADRARANEMATALLLRANRPDDALGVATRAAERRGAGWEERLRLAEVQASTDRASDAAAGFGRLLTDRRVDPAERYRLLLGRGSALAEAGDWASAEPVLRAAAAAAPDDPSVLNNVGYALLENGKVADGAMLIERAATLAPDDPAIIDSLGWARHRAGDSAGALVHLERAAALSPADTDVNEHLGDVLWALGRRREARFAWAAAAVEADATAAARISAKIAAGPTG</sequence>
<protein>
    <submittedName>
        <fullName evidence="4">Flp pilus assembly protein TadD</fullName>
    </submittedName>
</protein>
<dbReference type="Proteomes" id="UP000734218">
    <property type="component" value="Unassembled WGS sequence"/>
</dbReference>
<keyword evidence="2" id="KW-0802">TPR repeat</keyword>
<proteinExistence type="predicted"/>
<comment type="caution">
    <text evidence="4">The sequence shown here is derived from an EMBL/GenBank/DDBJ whole genome shotgun (WGS) entry which is preliminary data.</text>
</comment>
<dbReference type="InterPro" id="IPR019734">
    <property type="entry name" value="TPR_rpt"/>
</dbReference>
<dbReference type="RefSeq" id="WP_167953607.1">
    <property type="nucleotide sequence ID" value="NZ_JAATJE010000001.1"/>
</dbReference>
<keyword evidence="5" id="KW-1185">Reference proteome</keyword>
<dbReference type="PANTHER" id="PTHR44186">
    <property type="match status" value="1"/>
</dbReference>
<name>A0ABX0XJX6_9SPHN</name>
<dbReference type="SMART" id="SM00028">
    <property type="entry name" value="TPR"/>
    <property type="match status" value="3"/>
</dbReference>
<keyword evidence="3" id="KW-0732">Signal</keyword>
<feature type="signal peptide" evidence="3">
    <location>
        <begin position="1"/>
        <end position="21"/>
    </location>
</feature>
<organism evidence="4 5">
    <name type="scientific">Sphingomonas jejuensis</name>
    <dbReference type="NCBI Taxonomy" id="904715"/>
    <lineage>
        <taxon>Bacteria</taxon>
        <taxon>Pseudomonadati</taxon>
        <taxon>Pseudomonadota</taxon>
        <taxon>Alphaproteobacteria</taxon>
        <taxon>Sphingomonadales</taxon>
        <taxon>Sphingomonadaceae</taxon>
        <taxon>Sphingomonas</taxon>
    </lineage>
</organism>
<accession>A0ABX0XJX6</accession>
<dbReference type="SUPFAM" id="SSF48452">
    <property type="entry name" value="TPR-like"/>
    <property type="match status" value="2"/>
</dbReference>
<dbReference type="EMBL" id="JAATJE010000001">
    <property type="protein sequence ID" value="NJC33644.1"/>
    <property type="molecule type" value="Genomic_DNA"/>
</dbReference>
<dbReference type="Gene3D" id="1.25.40.10">
    <property type="entry name" value="Tetratricopeptide repeat domain"/>
    <property type="match status" value="1"/>
</dbReference>
<dbReference type="PANTHER" id="PTHR44186:SF1">
    <property type="entry name" value="BARDET-BIEDL SYNDROME 4 PROTEIN"/>
    <property type="match status" value="1"/>
</dbReference>